<protein>
    <submittedName>
        <fullName evidence="1">Uncharacterized protein</fullName>
    </submittedName>
</protein>
<evidence type="ECO:0000313" key="1">
    <source>
        <dbReference type="EMBL" id="KAJ1346117.1"/>
    </source>
</evidence>
<organism evidence="1 2">
    <name type="scientific">Parelaphostrongylus tenuis</name>
    <name type="common">Meningeal worm</name>
    <dbReference type="NCBI Taxonomy" id="148309"/>
    <lineage>
        <taxon>Eukaryota</taxon>
        <taxon>Metazoa</taxon>
        <taxon>Ecdysozoa</taxon>
        <taxon>Nematoda</taxon>
        <taxon>Chromadorea</taxon>
        <taxon>Rhabditida</taxon>
        <taxon>Rhabditina</taxon>
        <taxon>Rhabditomorpha</taxon>
        <taxon>Strongyloidea</taxon>
        <taxon>Metastrongylidae</taxon>
        <taxon>Parelaphostrongylus</taxon>
    </lineage>
</organism>
<sequence>MSSSDSVQREATASRCKGQICIQSLLTKLNIEGECIAHNSDIDQCRELYPYRLFPDRSAVNVKRRANYFSCETVIYFPFIHSSVKTFSETELNSTIMNIQATAWLLKV</sequence>
<evidence type="ECO:0000313" key="2">
    <source>
        <dbReference type="Proteomes" id="UP001196413"/>
    </source>
</evidence>
<name>A0AAD5MBT0_PARTN</name>
<gene>
    <name evidence="1" type="ORF">KIN20_038374</name>
</gene>
<reference evidence="1" key="1">
    <citation type="submission" date="2021-06" db="EMBL/GenBank/DDBJ databases">
        <title>Parelaphostrongylus tenuis whole genome reference sequence.</title>
        <authorList>
            <person name="Garwood T.J."/>
            <person name="Larsen P.A."/>
            <person name="Fountain-Jones N.M."/>
            <person name="Garbe J.R."/>
            <person name="Macchietto M.G."/>
            <person name="Kania S.A."/>
            <person name="Gerhold R.W."/>
            <person name="Richards J.E."/>
            <person name="Wolf T.M."/>
        </authorList>
    </citation>
    <scope>NUCLEOTIDE SEQUENCE</scope>
    <source>
        <strain evidence="1">MNPRO001-30</strain>
        <tissue evidence="1">Meninges</tissue>
    </source>
</reference>
<comment type="caution">
    <text evidence="1">The sequence shown here is derived from an EMBL/GenBank/DDBJ whole genome shotgun (WGS) entry which is preliminary data.</text>
</comment>
<keyword evidence="2" id="KW-1185">Reference proteome</keyword>
<proteinExistence type="predicted"/>
<accession>A0AAD5MBT0</accession>
<dbReference type="Proteomes" id="UP001196413">
    <property type="component" value="Unassembled WGS sequence"/>
</dbReference>
<dbReference type="AlphaFoldDB" id="A0AAD5MBT0"/>
<dbReference type="EMBL" id="JAHQIW010000117">
    <property type="protein sequence ID" value="KAJ1346117.1"/>
    <property type="molecule type" value="Genomic_DNA"/>
</dbReference>